<reference evidence="1" key="1">
    <citation type="journal article" date="2020" name="Stud. Mycol.">
        <title>101 Dothideomycetes genomes: a test case for predicting lifestyles and emergence of pathogens.</title>
        <authorList>
            <person name="Haridas S."/>
            <person name="Albert R."/>
            <person name="Binder M."/>
            <person name="Bloem J."/>
            <person name="Labutti K."/>
            <person name="Salamov A."/>
            <person name="Andreopoulos B."/>
            <person name="Baker S."/>
            <person name="Barry K."/>
            <person name="Bills G."/>
            <person name="Bluhm B."/>
            <person name="Cannon C."/>
            <person name="Castanera R."/>
            <person name="Culley D."/>
            <person name="Daum C."/>
            <person name="Ezra D."/>
            <person name="Gonzalez J."/>
            <person name="Henrissat B."/>
            <person name="Kuo A."/>
            <person name="Liang C."/>
            <person name="Lipzen A."/>
            <person name="Lutzoni F."/>
            <person name="Magnuson J."/>
            <person name="Mondo S."/>
            <person name="Nolan M."/>
            <person name="Ohm R."/>
            <person name="Pangilinan J."/>
            <person name="Park H.-J."/>
            <person name="Ramirez L."/>
            <person name="Alfaro M."/>
            <person name="Sun H."/>
            <person name="Tritt A."/>
            <person name="Yoshinaga Y."/>
            <person name="Zwiers L.-H."/>
            <person name="Turgeon B."/>
            <person name="Goodwin S."/>
            <person name="Spatafora J."/>
            <person name="Crous P."/>
            <person name="Grigoriev I."/>
        </authorList>
    </citation>
    <scope>NUCLEOTIDE SEQUENCE</scope>
    <source>
        <strain evidence="1">CBS 207.26</strain>
    </source>
</reference>
<protein>
    <submittedName>
        <fullName evidence="1">Uncharacterized protein</fullName>
    </submittedName>
</protein>
<keyword evidence="2" id="KW-1185">Reference proteome</keyword>
<sequence>MQYPVAVVVRKLIGSGFISRQSLIVCEPLLKLSLGAKTIGRLTQSISSRLHSCLSPSLLHSLLRLDLCCQFLPKVVVNFKRPTPFTARSNVIYSKSAEGYEKNSGSETMTSLHSTIRISLVPAKHLWTMTRFSSPLESCLMRWRPNLRTVKYNVSLCIFLKLHRTEAGKRSVHVA</sequence>
<evidence type="ECO:0000313" key="1">
    <source>
        <dbReference type="EMBL" id="KAF2179099.1"/>
    </source>
</evidence>
<organism evidence="1 2">
    <name type="scientific">Zopfia rhizophila CBS 207.26</name>
    <dbReference type="NCBI Taxonomy" id="1314779"/>
    <lineage>
        <taxon>Eukaryota</taxon>
        <taxon>Fungi</taxon>
        <taxon>Dikarya</taxon>
        <taxon>Ascomycota</taxon>
        <taxon>Pezizomycotina</taxon>
        <taxon>Dothideomycetes</taxon>
        <taxon>Dothideomycetes incertae sedis</taxon>
        <taxon>Zopfiaceae</taxon>
        <taxon>Zopfia</taxon>
    </lineage>
</organism>
<dbReference type="EMBL" id="ML994670">
    <property type="protein sequence ID" value="KAF2179099.1"/>
    <property type="molecule type" value="Genomic_DNA"/>
</dbReference>
<evidence type="ECO:0000313" key="2">
    <source>
        <dbReference type="Proteomes" id="UP000800200"/>
    </source>
</evidence>
<dbReference type="Proteomes" id="UP000800200">
    <property type="component" value="Unassembled WGS sequence"/>
</dbReference>
<gene>
    <name evidence="1" type="ORF">K469DRAFT_322271</name>
</gene>
<proteinExistence type="predicted"/>
<dbReference type="AlphaFoldDB" id="A0A6A6DLJ5"/>
<accession>A0A6A6DLJ5</accession>
<name>A0A6A6DLJ5_9PEZI</name>